<proteinExistence type="predicted"/>
<organism evidence="2 3">
    <name type="scientific">Mycena pura</name>
    <dbReference type="NCBI Taxonomy" id="153505"/>
    <lineage>
        <taxon>Eukaryota</taxon>
        <taxon>Fungi</taxon>
        <taxon>Dikarya</taxon>
        <taxon>Basidiomycota</taxon>
        <taxon>Agaricomycotina</taxon>
        <taxon>Agaricomycetes</taxon>
        <taxon>Agaricomycetidae</taxon>
        <taxon>Agaricales</taxon>
        <taxon>Marasmiineae</taxon>
        <taxon>Mycenaceae</taxon>
        <taxon>Mycena</taxon>
    </lineage>
</organism>
<sequence length="208" mass="23080">MQLRVHALYGQDRNLKIVLSILFFMTVSTDFGIGIAKLVKANISIQSIPFLMDPLSLCVDTIPKFLFAVPAASMAFDSILLALVIFKAYLIQRQESATSASKAWAGARLLRVMYRDSVAYFACAVGFTLFNLLMWVVGPDDLFTFGTAWAVTVPVMAANRILLNMREEYYRPAVATVDGGTEFEFRVAHRPLGSKGPTVWSAESGWHE</sequence>
<feature type="transmembrane region" description="Helical" evidence="1">
    <location>
        <begin position="118"/>
        <end position="137"/>
    </location>
</feature>
<feature type="transmembrane region" description="Helical" evidence="1">
    <location>
        <begin position="65"/>
        <end position="86"/>
    </location>
</feature>
<evidence type="ECO:0000313" key="3">
    <source>
        <dbReference type="Proteomes" id="UP001219525"/>
    </source>
</evidence>
<dbReference type="Proteomes" id="UP001219525">
    <property type="component" value="Unassembled WGS sequence"/>
</dbReference>
<accession>A0AAD6V854</accession>
<feature type="transmembrane region" description="Helical" evidence="1">
    <location>
        <begin position="21"/>
        <end position="45"/>
    </location>
</feature>
<name>A0AAD6V854_9AGAR</name>
<keyword evidence="1" id="KW-1133">Transmembrane helix</keyword>
<evidence type="ECO:0000313" key="2">
    <source>
        <dbReference type="EMBL" id="KAJ7203603.1"/>
    </source>
</evidence>
<comment type="caution">
    <text evidence="2">The sequence shown here is derived from an EMBL/GenBank/DDBJ whole genome shotgun (WGS) entry which is preliminary data.</text>
</comment>
<reference evidence="2" key="1">
    <citation type="submission" date="2023-03" db="EMBL/GenBank/DDBJ databases">
        <title>Massive genome expansion in bonnet fungi (Mycena s.s.) driven by repeated elements and novel gene families across ecological guilds.</title>
        <authorList>
            <consortium name="Lawrence Berkeley National Laboratory"/>
            <person name="Harder C.B."/>
            <person name="Miyauchi S."/>
            <person name="Viragh M."/>
            <person name="Kuo A."/>
            <person name="Thoen E."/>
            <person name="Andreopoulos B."/>
            <person name="Lu D."/>
            <person name="Skrede I."/>
            <person name="Drula E."/>
            <person name="Henrissat B."/>
            <person name="Morin E."/>
            <person name="Kohler A."/>
            <person name="Barry K."/>
            <person name="LaButti K."/>
            <person name="Morin E."/>
            <person name="Salamov A."/>
            <person name="Lipzen A."/>
            <person name="Mereny Z."/>
            <person name="Hegedus B."/>
            <person name="Baldrian P."/>
            <person name="Stursova M."/>
            <person name="Weitz H."/>
            <person name="Taylor A."/>
            <person name="Grigoriev I.V."/>
            <person name="Nagy L.G."/>
            <person name="Martin F."/>
            <person name="Kauserud H."/>
        </authorList>
    </citation>
    <scope>NUCLEOTIDE SEQUENCE</scope>
    <source>
        <strain evidence="2">9144</strain>
    </source>
</reference>
<keyword evidence="1" id="KW-0812">Transmembrane</keyword>
<evidence type="ECO:0000256" key="1">
    <source>
        <dbReference type="SAM" id="Phobius"/>
    </source>
</evidence>
<feature type="transmembrane region" description="Helical" evidence="1">
    <location>
        <begin position="143"/>
        <end position="163"/>
    </location>
</feature>
<protein>
    <submittedName>
        <fullName evidence="2">Uncharacterized protein</fullName>
    </submittedName>
</protein>
<keyword evidence="1" id="KW-0472">Membrane</keyword>
<keyword evidence="3" id="KW-1185">Reference proteome</keyword>
<dbReference type="AlphaFoldDB" id="A0AAD6V854"/>
<gene>
    <name evidence="2" type="ORF">GGX14DRAFT_698958</name>
</gene>
<dbReference type="EMBL" id="JARJCW010000050">
    <property type="protein sequence ID" value="KAJ7203603.1"/>
    <property type="molecule type" value="Genomic_DNA"/>
</dbReference>